<feature type="chain" id="PRO_5043675680" evidence="1">
    <location>
        <begin position="16"/>
        <end position="222"/>
    </location>
</feature>
<evidence type="ECO:0000313" key="2">
    <source>
        <dbReference type="EMBL" id="KAJ3433393.1"/>
    </source>
</evidence>
<dbReference type="Proteomes" id="UP001146793">
    <property type="component" value="Unassembled WGS sequence"/>
</dbReference>
<protein>
    <submittedName>
        <fullName evidence="2">Uncharacterized protein</fullName>
    </submittedName>
</protein>
<dbReference type="EMBL" id="JANTQA010000047">
    <property type="protein sequence ID" value="KAJ3433393.1"/>
    <property type="molecule type" value="Genomic_DNA"/>
</dbReference>
<organism evidence="2 3">
    <name type="scientific">Anaeramoeba flamelloides</name>
    <dbReference type="NCBI Taxonomy" id="1746091"/>
    <lineage>
        <taxon>Eukaryota</taxon>
        <taxon>Metamonada</taxon>
        <taxon>Anaeramoebidae</taxon>
        <taxon>Anaeramoeba</taxon>
    </lineage>
</organism>
<comment type="caution">
    <text evidence="2">The sequence shown here is derived from an EMBL/GenBank/DDBJ whole genome shotgun (WGS) entry which is preliminary data.</text>
</comment>
<accession>A0AAV7YUE7</accession>
<name>A0AAV7YUE7_9EUKA</name>
<sequence length="222" mass="25923">MKLLFLLVLIIFVSAQKTEQNNVSIKDFPLGCHRNNWVYYAVSSVYSDLYCQDSKTTVPLLLNHCLSRPHGMPIDLFMVNTNHTNIDMYFCTLGTDCTQCQLGKVQPLNICYPSDEAGEVWSENFELKRKRKNHLKYVEKHMHGTNTTCEGDFSTDAIIINQCYQKGGEYSYKIKYNCCQDYFIYKVYSDLECDDWESSTMIQGETCFEQEGVYQEWVYGFY</sequence>
<evidence type="ECO:0000256" key="1">
    <source>
        <dbReference type="SAM" id="SignalP"/>
    </source>
</evidence>
<keyword evidence="1" id="KW-0732">Signal</keyword>
<proteinExistence type="predicted"/>
<gene>
    <name evidence="2" type="ORF">M0812_22351</name>
</gene>
<feature type="signal peptide" evidence="1">
    <location>
        <begin position="1"/>
        <end position="15"/>
    </location>
</feature>
<dbReference type="AlphaFoldDB" id="A0AAV7YUE7"/>
<evidence type="ECO:0000313" key="3">
    <source>
        <dbReference type="Proteomes" id="UP001146793"/>
    </source>
</evidence>
<reference evidence="2" key="1">
    <citation type="submission" date="2022-08" db="EMBL/GenBank/DDBJ databases">
        <title>Novel sulphate-reducing endosymbionts in the free-living metamonad Anaeramoeba.</title>
        <authorList>
            <person name="Jerlstrom-Hultqvist J."/>
            <person name="Cepicka I."/>
            <person name="Gallot-Lavallee L."/>
            <person name="Salas-Leiva D."/>
            <person name="Curtis B.A."/>
            <person name="Zahonova K."/>
            <person name="Pipaliya S."/>
            <person name="Dacks J."/>
            <person name="Roger A.J."/>
        </authorList>
    </citation>
    <scope>NUCLEOTIDE SEQUENCE</scope>
    <source>
        <strain evidence="2">Busselton2</strain>
    </source>
</reference>